<evidence type="ECO:0000313" key="3">
    <source>
        <dbReference type="EMBL" id="ALM01853.1"/>
    </source>
</evidence>
<dbReference type="GO" id="GO:0016787">
    <property type="term" value="F:hydrolase activity"/>
    <property type="evidence" value="ECO:0007669"/>
    <property type="project" value="UniProtKB-KW"/>
</dbReference>
<evidence type="ECO:0000313" key="4">
    <source>
        <dbReference type="Proteomes" id="UP000203375"/>
    </source>
</evidence>
<keyword evidence="1" id="KW-0378">Hydrolase</keyword>
<dbReference type="SMR" id="A0A0S1S0B7"/>
<organism evidence="3 4">
    <name type="scientific">Acinetobacter phage vB_AbaP_PD-6A3</name>
    <dbReference type="NCBI Taxonomy" id="1701807"/>
    <lineage>
        <taxon>Viruses</taxon>
        <taxon>Duplodnaviria</taxon>
        <taxon>Heunggongvirae</taxon>
        <taxon>Uroviricota</taxon>
        <taxon>Caudoviricetes</taxon>
        <taxon>Autographivirales</taxon>
        <taxon>Autoscriptoviridae</taxon>
        <taxon>Beijerinckvirinae</taxon>
        <taxon>Friunavirus</taxon>
        <taxon>Friunavirus PD6A3</taxon>
    </lineage>
</organism>
<evidence type="ECO:0000259" key="2">
    <source>
        <dbReference type="Pfam" id="PF03629"/>
    </source>
</evidence>
<sequence length="816" mass="89814">MNILRSYTETVVTTPTDTFPISFEFDEKYDKVHVFLNKVAVEELGYVVTLANPTTLKIEPAIPSGTVRIERETDIDKMKYVFDAGALFIAQNVDSNFKQIVHSQQEVQDGFSKLRDDTLDTLEEFQEENFQELKEYVDGVFGMTNPNLFDGISDNMVITQNGDSQRVLNNRQNERINALEQKQGEVVEGKADKDYVDNELAKKADLTITDLLEVAKADKDYVDDKIAAIAGGLAASYETKAEADGAVSSGTIPAHSTVKVTNDPLSSNNGDWTWNGTALVKSDYDPLTQANQYTDNKTAEVKSDVMLDVSTVLNNALTLKATGDDHVFPVLVDESKNVLIGYDPNRDQIVAGGLQEQVFDKITDLKLGTSSTVIPVLTDSQGKVLIGYDTINDRAIAAGIDGNVTEVSGGTTFPVKKFAIKPLVTAVNHMLFYGQSLSVGAQGTPVLSTSQPYLNTTFEYGPRMDQDSTKVVPLVERVGSPASDGGANRGETMCSGAANYASVLMGNDGTIPDNHIIFASTAGHGGYSIDQLEKGTAWYNFFIKHVTEAKRLNAGQDYKVQVVCWVQGENDAVSSKQTTYDVYKAKLRQLQIDAEADIKAITGQTEPVRFITYQMTYASKTWWYMAKAQLDLCAEDDKFLMATPMYMFPYASDNIHLTALGYKWCSGYFGRAYKRYVQDGVVPEYIRPISATVKGRTVAVKFQVPRLPLKWDTNWLKPTTDYGFAVKDGNTQMGIVPNSLRISGDTVFMELTTTPTGKVKVRYALDYLGAGLNIQVAASGNLCDSTKDTMNINGTEYPLFHLAPHFELEAFVNKGV</sequence>
<dbReference type="InterPro" id="IPR036514">
    <property type="entry name" value="SGNH_hydro_sf"/>
</dbReference>
<dbReference type="InterPro" id="IPR005181">
    <property type="entry name" value="SASA"/>
</dbReference>
<dbReference type="OrthoDB" id="15438at10239"/>
<protein>
    <recommendedName>
        <fullName evidence="2">Sialate O-acetylesterase domain-containing protein</fullName>
    </recommendedName>
</protein>
<name>A0A0S1S0B7_9CAUD</name>
<dbReference type="GeneID" id="26518379"/>
<evidence type="ECO:0000256" key="1">
    <source>
        <dbReference type="ARBA" id="ARBA00022801"/>
    </source>
</evidence>
<dbReference type="Proteomes" id="UP000203375">
    <property type="component" value="Segment"/>
</dbReference>
<dbReference type="Pfam" id="PF03629">
    <property type="entry name" value="SASA"/>
    <property type="match status" value="1"/>
</dbReference>
<feature type="domain" description="Sialate O-acetylesterase" evidence="2">
    <location>
        <begin position="523"/>
        <end position="672"/>
    </location>
</feature>
<gene>
    <name evidence="3" type="ORF">vBAbaPPD6A3_13</name>
</gene>
<proteinExistence type="predicted"/>
<keyword evidence="4" id="KW-1185">Reference proteome</keyword>
<dbReference type="KEGG" id="vg:26518379"/>
<dbReference type="SUPFAM" id="SSF52266">
    <property type="entry name" value="SGNH hydrolase"/>
    <property type="match status" value="1"/>
</dbReference>
<dbReference type="Gene3D" id="3.40.50.1110">
    <property type="entry name" value="SGNH hydrolase"/>
    <property type="match status" value="1"/>
</dbReference>
<reference evidence="3 4" key="1">
    <citation type="submission" date="2015-08" db="EMBL/GenBank/DDBJ databases">
        <title>Isolation and characterization of an extensively-drug resistant Acinetobacter baumannii bacteriophage with broad host range.</title>
        <authorList>
            <person name="Liu Y."/>
            <person name="Guo X."/>
            <person name="Tang J."/>
            <person name="Liu F."/>
            <person name="Fan H."/>
            <person name="Yan Y."/>
            <person name="Xu Y."/>
            <person name="Shi Y."/>
        </authorList>
    </citation>
    <scope>NUCLEOTIDE SEQUENCE [LARGE SCALE GENOMIC DNA]</scope>
</reference>
<accession>A0A0S1S0B7</accession>
<dbReference type="EMBL" id="KT388102">
    <property type="protein sequence ID" value="ALM01853.1"/>
    <property type="molecule type" value="Genomic_DNA"/>
</dbReference>
<dbReference type="RefSeq" id="YP_009190472.1">
    <property type="nucleotide sequence ID" value="NC_028684.1"/>
</dbReference>